<dbReference type="AlphaFoldDB" id="A0A832E987"/>
<evidence type="ECO:0000256" key="3">
    <source>
        <dbReference type="ARBA" id="ARBA00022578"/>
    </source>
</evidence>
<comment type="similarity">
    <text evidence="2 6">Belongs to the transposase mutator family.</text>
</comment>
<dbReference type="NCBIfam" id="NF033543">
    <property type="entry name" value="transpos_IS256"/>
    <property type="match status" value="1"/>
</dbReference>
<evidence type="ECO:0000256" key="1">
    <source>
        <dbReference type="ARBA" id="ARBA00002190"/>
    </source>
</evidence>
<evidence type="ECO:0000256" key="6">
    <source>
        <dbReference type="RuleBase" id="RU365089"/>
    </source>
</evidence>
<organism evidence="7">
    <name type="scientific">Desulfacinum infernum</name>
    <dbReference type="NCBI Taxonomy" id="35837"/>
    <lineage>
        <taxon>Bacteria</taxon>
        <taxon>Pseudomonadati</taxon>
        <taxon>Thermodesulfobacteriota</taxon>
        <taxon>Syntrophobacteria</taxon>
        <taxon>Syntrophobacterales</taxon>
        <taxon>Syntrophobacteraceae</taxon>
        <taxon>Desulfacinum</taxon>
    </lineage>
</organism>
<reference evidence="7" key="1">
    <citation type="journal article" date="2020" name="mSystems">
        <title>Genome- and Community-Level Interaction Insights into Carbon Utilization and Element Cycling Functions of Hydrothermarchaeota in Hydrothermal Sediment.</title>
        <authorList>
            <person name="Zhou Z."/>
            <person name="Liu Y."/>
            <person name="Xu W."/>
            <person name="Pan J."/>
            <person name="Luo Z.H."/>
            <person name="Li M."/>
        </authorList>
    </citation>
    <scope>NUCLEOTIDE SEQUENCE [LARGE SCALE GENOMIC DNA]</scope>
    <source>
        <strain evidence="7">SpSt-456</strain>
    </source>
</reference>
<evidence type="ECO:0000256" key="5">
    <source>
        <dbReference type="ARBA" id="ARBA00023172"/>
    </source>
</evidence>
<dbReference type="PANTHER" id="PTHR33217">
    <property type="entry name" value="TRANSPOSASE FOR INSERTION SEQUENCE ELEMENT IS1081"/>
    <property type="match status" value="1"/>
</dbReference>
<protein>
    <recommendedName>
        <fullName evidence="6">Mutator family transposase</fullName>
    </recommendedName>
</protein>
<evidence type="ECO:0000256" key="2">
    <source>
        <dbReference type="ARBA" id="ARBA00010961"/>
    </source>
</evidence>
<evidence type="ECO:0000313" key="7">
    <source>
        <dbReference type="EMBL" id="HFK95947.1"/>
    </source>
</evidence>
<dbReference type="GO" id="GO:0003677">
    <property type="term" value="F:DNA binding"/>
    <property type="evidence" value="ECO:0007669"/>
    <property type="project" value="UniProtKB-UniRule"/>
</dbReference>
<sequence>MQQAFFHARLPKGHDLSKKRYVSFWVDGIYFSVRGQEDKHCILVIIGAQADGKKELVALGEGYRESELSWKEVLLGLKDQGLSQGPTLAIGDGALGFWKALREVFGHSRKQRCWVHKTANVLNKLPKSLHRNAKKLLQQIWMAPLREEAEKAFDKFFSLFGAKYPKAWEVLAKDRADLLAFYDFPAEHWKHLRTTNPIESTFATVRLRTDKTRNCYTANTALIMVYQLCRSAQRRWRLLDGSARRAEVIQGVKFVNGTKEGETPLEMAVHKI</sequence>
<name>A0A832E987_9BACT</name>
<comment type="function">
    <text evidence="1 6">Required for the transposition of the insertion element.</text>
</comment>
<keyword evidence="5 6" id="KW-0233">DNA recombination</keyword>
<dbReference type="EMBL" id="DSTK01000006">
    <property type="protein sequence ID" value="HFK95947.1"/>
    <property type="molecule type" value="Genomic_DNA"/>
</dbReference>
<dbReference type="PANTHER" id="PTHR33217:SF9">
    <property type="entry name" value="MUTATOR FAMILY TRANSPOSASE"/>
    <property type="match status" value="1"/>
</dbReference>
<keyword evidence="3 6" id="KW-0815">Transposition</keyword>
<keyword evidence="4 6" id="KW-0238">DNA-binding</keyword>
<comment type="caution">
    <text evidence="7">The sequence shown here is derived from an EMBL/GenBank/DDBJ whole genome shotgun (WGS) entry which is preliminary data.</text>
</comment>
<accession>A0A832E987</accession>
<dbReference type="Pfam" id="PF00872">
    <property type="entry name" value="Transposase_mut"/>
    <property type="match status" value="1"/>
</dbReference>
<evidence type="ECO:0000256" key="4">
    <source>
        <dbReference type="ARBA" id="ARBA00023125"/>
    </source>
</evidence>
<dbReference type="GO" id="GO:0004803">
    <property type="term" value="F:transposase activity"/>
    <property type="evidence" value="ECO:0007669"/>
    <property type="project" value="UniProtKB-UniRule"/>
</dbReference>
<gene>
    <name evidence="7" type="ORF">ENS06_01320</name>
</gene>
<dbReference type="GO" id="GO:0006313">
    <property type="term" value="P:DNA transposition"/>
    <property type="evidence" value="ECO:0007669"/>
    <property type="project" value="UniProtKB-UniRule"/>
</dbReference>
<dbReference type="InterPro" id="IPR001207">
    <property type="entry name" value="Transposase_mutator"/>
</dbReference>
<keyword evidence="6" id="KW-0814">Transposable element</keyword>
<proteinExistence type="inferred from homology"/>